<keyword evidence="3" id="KW-1185">Reference proteome</keyword>
<feature type="compositionally biased region" description="Basic residues" evidence="1">
    <location>
        <begin position="74"/>
        <end position="83"/>
    </location>
</feature>
<evidence type="ECO:0000313" key="3">
    <source>
        <dbReference type="Proteomes" id="UP000783742"/>
    </source>
</evidence>
<gene>
    <name evidence="2" type="ORF">KQI68_06660</name>
</gene>
<comment type="caution">
    <text evidence="2">The sequence shown here is derived from an EMBL/GenBank/DDBJ whole genome shotgun (WGS) entry which is preliminary data.</text>
</comment>
<feature type="region of interest" description="Disordered" evidence="1">
    <location>
        <begin position="53"/>
        <end position="83"/>
    </location>
</feature>
<sequence length="83" mass="9425">MKLKSEKFKNITIAYGDERISFDDTGTSNDVNEGVAKDLATLDFFEIVNETKKTSKEEVKNEKVEEKEKETKKTTSKAKSTTK</sequence>
<dbReference type="EMBL" id="JAHLQO010000004">
    <property type="protein sequence ID" value="MBU5669519.1"/>
    <property type="molecule type" value="Genomic_DNA"/>
</dbReference>
<organism evidence="2 3">
    <name type="scientific">Peptoniphilus ovalis</name>
    <dbReference type="NCBI Taxonomy" id="2841503"/>
    <lineage>
        <taxon>Bacteria</taxon>
        <taxon>Bacillati</taxon>
        <taxon>Bacillota</taxon>
        <taxon>Tissierellia</taxon>
        <taxon>Tissierellales</taxon>
        <taxon>Peptoniphilaceae</taxon>
        <taxon>Peptoniphilus</taxon>
    </lineage>
</organism>
<protein>
    <submittedName>
        <fullName evidence="2">Uncharacterized protein</fullName>
    </submittedName>
</protein>
<evidence type="ECO:0000256" key="1">
    <source>
        <dbReference type="SAM" id="MobiDB-lite"/>
    </source>
</evidence>
<proteinExistence type="predicted"/>
<feature type="compositionally biased region" description="Basic and acidic residues" evidence="1">
    <location>
        <begin position="53"/>
        <end position="73"/>
    </location>
</feature>
<name>A0ABS6FH74_9FIRM</name>
<accession>A0ABS6FH74</accession>
<dbReference type="Proteomes" id="UP000783742">
    <property type="component" value="Unassembled WGS sequence"/>
</dbReference>
<evidence type="ECO:0000313" key="2">
    <source>
        <dbReference type="EMBL" id="MBU5669519.1"/>
    </source>
</evidence>
<reference evidence="2 3" key="1">
    <citation type="submission" date="2021-06" db="EMBL/GenBank/DDBJ databases">
        <authorList>
            <person name="Sun Q."/>
            <person name="Li D."/>
        </authorList>
    </citation>
    <scope>NUCLEOTIDE SEQUENCE [LARGE SCALE GENOMIC DNA]</scope>
    <source>
        <strain evidence="2 3">MSJ-1</strain>
    </source>
</reference>
<dbReference type="RefSeq" id="WP_216549350.1">
    <property type="nucleotide sequence ID" value="NZ_JAHLQO010000004.1"/>
</dbReference>